<name>A0A0R1SKV1_9LACO</name>
<gene>
    <name evidence="3" type="ORF">FC27_GL001018</name>
</gene>
<comment type="caution">
    <text evidence="3">The sequence shown here is derived from an EMBL/GenBank/DDBJ whole genome shotgun (WGS) entry which is preliminary data.</text>
</comment>
<dbReference type="InterPro" id="IPR053150">
    <property type="entry name" value="Teicoplanin_resist-assoc"/>
</dbReference>
<keyword evidence="1" id="KW-0472">Membrane</keyword>
<dbReference type="eggNOG" id="COG4767">
    <property type="taxonomic scope" value="Bacteria"/>
</dbReference>
<evidence type="ECO:0000256" key="1">
    <source>
        <dbReference type="SAM" id="Phobius"/>
    </source>
</evidence>
<feature type="domain" description="VanZ-like" evidence="2">
    <location>
        <begin position="68"/>
        <end position="197"/>
    </location>
</feature>
<feature type="transmembrane region" description="Helical" evidence="1">
    <location>
        <begin position="121"/>
        <end position="142"/>
    </location>
</feature>
<dbReference type="InterPro" id="IPR006976">
    <property type="entry name" value="VanZ-like"/>
</dbReference>
<keyword evidence="1" id="KW-0812">Transmembrane</keyword>
<dbReference type="PATRIC" id="fig|1423815.3.peg.1038"/>
<sequence>MIFLGPLYSYIANLYSTRINHFPLIRLSFFGVDKAILYTLFFIILRIIWLKWKHKKPVVSHEFWLTVFAFYVFLLYFLTVFRDGYFPWQFKLYWDLPLSDVNFTPLVETFKLLNGTSILDFLYNLYGNIMWFVPMGFFIPALLEKNRGFIRVVIIGALISVSIETFQFLLQTGVSDIDDVISNTIGTAIGFLLYFICHIVKKHVKQLKFQ</sequence>
<dbReference type="RefSeq" id="WP_010624114.1">
    <property type="nucleotide sequence ID" value="NZ_AZFA01000002.1"/>
</dbReference>
<evidence type="ECO:0000313" key="4">
    <source>
        <dbReference type="Proteomes" id="UP000051647"/>
    </source>
</evidence>
<proteinExistence type="predicted"/>
<dbReference type="Proteomes" id="UP000051647">
    <property type="component" value="Unassembled WGS sequence"/>
</dbReference>
<keyword evidence="4" id="KW-1185">Reference proteome</keyword>
<evidence type="ECO:0000313" key="3">
    <source>
        <dbReference type="EMBL" id="KRL68276.1"/>
    </source>
</evidence>
<feature type="transmembrane region" description="Helical" evidence="1">
    <location>
        <begin position="181"/>
        <end position="200"/>
    </location>
</feature>
<dbReference type="PANTHER" id="PTHR36834:SF1">
    <property type="entry name" value="INTEGRAL MEMBRANE PROTEIN"/>
    <property type="match status" value="1"/>
</dbReference>
<reference evidence="3 4" key="1">
    <citation type="journal article" date="2015" name="Genome Announc.">
        <title>Expanding the biotechnology potential of lactobacilli through comparative genomics of 213 strains and associated genera.</title>
        <authorList>
            <person name="Sun Z."/>
            <person name="Harris H.M."/>
            <person name="McCann A."/>
            <person name="Guo C."/>
            <person name="Argimon S."/>
            <person name="Zhang W."/>
            <person name="Yang X."/>
            <person name="Jeffery I.B."/>
            <person name="Cooney J.C."/>
            <person name="Kagawa T.F."/>
            <person name="Liu W."/>
            <person name="Song Y."/>
            <person name="Salvetti E."/>
            <person name="Wrobel A."/>
            <person name="Rasinkangas P."/>
            <person name="Parkhill J."/>
            <person name="Rea M.C."/>
            <person name="O'Sullivan O."/>
            <person name="Ritari J."/>
            <person name="Douillard F.P."/>
            <person name="Paul Ross R."/>
            <person name="Yang R."/>
            <person name="Briner A.E."/>
            <person name="Felis G.E."/>
            <person name="de Vos W.M."/>
            <person name="Barrangou R."/>
            <person name="Klaenhammer T.R."/>
            <person name="Caufield P.W."/>
            <person name="Cui Y."/>
            <person name="Zhang H."/>
            <person name="O'Toole P.W."/>
        </authorList>
    </citation>
    <scope>NUCLEOTIDE SEQUENCE [LARGE SCALE GENOMIC DNA]</scope>
    <source>
        <strain evidence="3 4">DSM 14857</strain>
    </source>
</reference>
<dbReference type="OrthoDB" id="4822551at2"/>
<dbReference type="AlphaFoldDB" id="A0A0R1SKV1"/>
<accession>A0A0R1SKV1</accession>
<dbReference type="STRING" id="1423815.FC27_GL001018"/>
<protein>
    <recommendedName>
        <fullName evidence="2">VanZ-like domain-containing protein</fullName>
    </recommendedName>
</protein>
<dbReference type="EMBL" id="AZFA01000002">
    <property type="protein sequence ID" value="KRL68276.1"/>
    <property type="molecule type" value="Genomic_DNA"/>
</dbReference>
<dbReference type="Pfam" id="PF04892">
    <property type="entry name" value="VanZ"/>
    <property type="match status" value="1"/>
</dbReference>
<feature type="transmembrane region" description="Helical" evidence="1">
    <location>
        <begin position="35"/>
        <end position="52"/>
    </location>
</feature>
<feature type="transmembrane region" description="Helical" evidence="1">
    <location>
        <begin position="149"/>
        <end position="169"/>
    </location>
</feature>
<feature type="transmembrane region" description="Helical" evidence="1">
    <location>
        <begin position="64"/>
        <end position="81"/>
    </location>
</feature>
<keyword evidence="1" id="KW-1133">Transmembrane helix</keyword>
<dbReference type="PANTHER" id="PTHR36834">
    <property type="entry name" value="MEMBRANE PROTEIN-RELATED"/>
    <property type="match status" value="1"/>
</dbReference>
<organism evidence="3 4">
    <name type="scientific">Companilactobacillus versmoldensis DSM 14857 = KCTC 3814</name>
    <dbReference type="NCBI Taxonomy" id="1423815"/>
    <lineage>
        <taxon>Bacteria</taxon>
        <taxon>Bacillati</taxon>
        <taxon>Bacillota</taxon>
        <taxon>Bacilli</taxon>
        <taxon>Lactobacillales</taxon>
        <taxon>Lactobacillaceae</taxon>
        <taxon>Companilactobacillus</taxon>
    </lineage>
</organism>
<evidence type="ECO:0000259" key="2">
    <source>
        <dbReference type="Pfam" id="PF04892"/>
    </source>
</evidence>